<sequence>MKFGKICVALVTITALAGCFGEESGGEITDKTVDSGYDAKPLTELKAGIWVDPNGCHHWIIDDGNEGYMDARLDRYGKPVCAPIAPPNTATGGYKDGTFFNDPA</sequence>
<evidence type="ECO:0008006" key="4">
    <source>
        <dbReference type="Google" id="ProtNLM"/>
    </source>
</evidence>
<dbReference type="RefSeq" id="WP_072791086.1">
    <property type="nucleotide sequence ID" value="NZ_FQWM01000001.1"/>
</dbReference>
<dbReference type="PROSITE" id="PS51257">
    <property type="entry name" value="PROKAR_LIPOPROTEIN"/>
    <property type="match status" value="1"/>
</dbReference>
<dbReference type="STRING" id="870908.SAMN04488044_0920"/>
<dbReference type="OrthoDB" id="7859745at2"/>
<dbReference type="Proteomes" id="UP000184211">
    <property type="component" value="Unassembled WGS sequence"/>
</dbReference>
<dbReference type="AlphaFoldDB" id="A0A1M5KB21"/>
<feature type="signal peptide" evidence="1">
    <location>
        <begin position="1"/>
        <end position="17"/>
    </location>
</feature>
<protein>
    <recommendedName>
        <fullName evidence="4">Lipoprotein</fullName>
    </recommendedName>
</protein>
<evidence type="ECO:0000313" key="2">
    <source>
        <dbReference type="EMBL" id="SHG50036.1"/>
    </source>
</evidence>
<dbReference type="EMBL" id="FQWM01000001">
    <property type="protein sequence ID" value="SHG50036.1"/>
    <property type="molecule type" value="Genomic_DNA"/>
</dbReference>
<proteinExistence type="predicted"/>
<organism evidence="2 3">
    <name type="scientific">Cognatishimia maritima</name>
    <dbReference type="NCBI Taxonomy" id="870908"/>
    <lineage>
        <taxon>Bacteria</taxon>
        <taxon>Pseudomonadati</taxon>
        <taxon>Pseudomonadota</taxon>
        <taxon>Alphaproteobacteria</taxon>
        <taxon>Rhodobacterales</taxon>
        <taxon>Paracoccaceae</taxon>
        <taxon>Cognatishimia</taxon>
    </lineage>
</organism>
<name>A0A1M5KB21_9RHOB</name>
<evidence type="ECO:0000313" key="3">
    <source>
        <dbReference type="Proteomes" id="UP000184211"/>
    </source>
</evidence>
<evidence type="ECO:0000256" key="1">
    <source>
        <dbReference type="SAM" id="SignalP"/>
    </source>
</evidence>
<keyword evidence="1" id="KW-0732">Signal</keyword>
<keyword evidence="3" id="KW-1185">Reference proteome</keyword>
<gene>
    <name evidence="2" type="ORF">SAMN04488044_0920</name>
</gene>
<feature type="chain" id="PRO_5012838663" description="Lipoprotein" evidence="1">
    <location>
        <begin position="18"/>
        <end position="104"/>
    </location>
</feature>
<accession>A0A1M5KB21</accession>
<reference evidence="3" key="1">
    <citation type="submission" date="2016-11" db="EMBL/GenBank/DDBJ databases">
        <authorList>
            <person name="Varghese N."/>
            <person name="Submissions S."/>
        </authorList>
    </citation>
    <scope>NUCLEOTIDE SEQUENCE [LARGE SCALE GENOMIC DNA]</scope>
    <source>
        <strain evidence="3">DSM 28223</strain>
    </source>
</reference>